<feature type="region of interest" description="Disordered" evidence="1">
    <location>
        <begin position="150"/>
        <end position="203"/>
    </location>
</feature>
<comment type="caution">
    <text evidence="3">The sequence shown here is derived from an EMBL/GenBank/DDBJ whole genome shotgun (WGS) entry which is preliminary data.</text>
</comment>
<keyword evidence="4" id="KW-1185">Reference proteome</keyword>
<reference evidence="3 4" key="1">
    <citation type="journal article" date="2017" name="Curr. Biol.">
        <title>Genome architecture and evolution of a unichromosomal asexual nematode.</title>
        <authorList>
            <person name="Fradin H."/>
            <person name="Zegar C."/>
            <person name="Gutwein M."/>
            <person name="Lucas J."/>
            <person name="Kovtun M."/>
            <person name="Corcoran D."/>
            <person name="Baugh L.R."/>
            <person name="Kiontke K."/>
            <person name="Gunsalus K."/>
            <person name="Fitch D.H."/>
            <person name="Piano F."/>
        </authorList>
    </citation>
    <scope>NUCLEOTIDE SEQUENCE [LARGE SCALE GENOMIC DNA]</scope>
    <source>
        <strain evidence="3">PF1309</strain>
    </source>
</reference>
<protein>
    <recommendedName>
        <fullName evidence="2">PDZ domain-containing protein</fullName>
    </recommendedName>
</protein>
<feature type="region of interest" description="Disordered" evidence="1">
    <location>
        <begin position="61"/>
        <end position="89"/>
    </location>
</feature>
<feature type="domain" description="PDZ" evidence="2">
    <location>
        <begin position="324"/>
        <end position="391"/>
    </location>
</feature>
<dbReference type="AlphaFoldDB" id="A0A2A2J4C3"/>
<dbReference type="InterPro" id="IPR051741">
    <property type="entry name" value="PAR6_homolog"/>
</dbReference>
<sequence>MFAVEIGLDQDETDSGIGTGTDSADSDQSSPRAQPFATPHSAEYPLHTSLRYRTDTYSVPLSSTHRRLPTRPGDFPPDASASASSSACATLDSRRPLRVRFADQPNAYSSHSVDASTSPVPGQAIHHLSPSASADTVSVICSSRNNTNVKGAEQRLQQEIERSSGGNSFGTAERYSRQRHRNQNGTEEIRRGSLYSNGPSYRNPPPSYMAVQEMRKQSLERESLRDTLIRNNVDEPRQPRLYRDRVGSVEMLARRKRLPATPCPSRPPESLSFTSPSPIHPLTSFRSHSPVPIPYVPVNQHYSYADAPPVRAQLVSLSPCGYRTVIISKNQAGPFGFFIAHGILNGQPGIFISRLTLASLSPVLSVGDEILYVDGEWVRGASLELVQSLIRGKTSISLVLFPSVGSAAFC</sequence>
<feature type="compositionally biased region" description="Basic and acidic residues" evidence="1">
    <location>
        <begin position="152"/>
        <end position="162"/>
    </location>
</feature>
<gene>
    <name evidence="3" type="ORF">WR25_21326</name>
</gene>
<accession>A0A2A2J4C3</accession>
<dbReference type="Gene3D" id="2.30.42.10">
    <property type="match status" value="1"/>
</dbReference>
<name>A0A2A2J4C3_9BILA</name>
<evidence type="ECO:0000256" key="1">
    <source>
        <dbReference type="SAM" id="MobiDB-lite"/>
    </source>
</evidence>
<dbReference type="EMBL" id="LIAE01010707">
    <property type="protein sequence ID" value="PAV56342.1"/>
    <property type="molecule type" value="Genomic_DNA"/>
</dbReference>
<feature type="compositionally biased region" description="Polar residues" evidence="1">
    <location>
        <begin position="20"/>
        <end position="32"/>
    </location>
</feature>
<dbReference type="Pfam" id="PF00595">
    <property type="entry name" value="PDZ"/>
    <property type="match status" value="1"/>
</dbReference>
<feature type="compositionally biased region" description="Low complexity" evidence="1">
    <location>
        <begin position="79"/>
        <end position="89"/>
    </location>
</feature>
<evidence type="ECO:0000313" key="3">
    <source>
        <dbReference type="EMBL" id="PAV56342.1"/>
    </source>
</evidence>
<dbReference type="SMART" id="SM00228">
    <property type="entry name" value="PDZ"/>
    <property type="match status" value="1"/>
</dbReference>
<dbReference type="Proteomes" id="UP000218231">
    <property type="component" value="Unassembled WGS sequence"/>
</dbReference>
<dbReference type="InterPro" id="IPR001478">
    <property type="entry name" value="PDZ"/>
</dbReference>
<dbReference type="GO" id="GO:0007098">
    <property type="term" value="P:centrosome cycle"/>
    <property type="evidence" value="ECO:0007669"/>
    <property type="project" value="TreeGrafter"/>
</dbReference>
<dbReference type="OrthoDB" id="10058001at2759"/>
<dbReference type="PROSITE" id="PS50106">
    <property type="entry name" value="PDZ"/>
    <property type="match status" value="1"/>
</dbReference>
<proteinExistence type="predicted"/>
<feature type="region of interest" description="Disordered" evidence="1">
    <location>
        <begin position="1"/>
        <end position="44"/>
    </location>
</feature>
<dbReference type="STRING" id="2018661.A0A2A2J4C3"/>
<dbReference type="PANTHER" id="PTHR14102">
    <property type="entry name" value="PAR-6-RELATED"/>
    <property type="match status" value="1"/>
</dbReference>
<dbReference type="SUPFAM" id="SSF50156">
    <property type="entry name" value="PDZ domain-like"/>
    <property type="match status" value="1"/>
</dbReference>
<dbReference type="InterPro" id="IPR036034">
    <property type="entry name" value="PDZ_sf"/>
</dbReference>
<organism evidence="3 4">
    <name type="scientific">Diploscapter pachys</name>
    <dbReference type="NCBI Taxonomy" id="2018661"/>
    <lineage>
        <taxon>Eukaryota</taxon>
        <taxon>Metazoa</taxon>
        <taxon>Ecdysozoa</taxon>
        <taxon>Nematoda</taxon>
        <taxon>Chromadorea</taxon>
        <taxon>Rhabditida</taxon>
        <taxon>Rhabditina</taxon>
        <taxon>Rhabditomorpha</taxon>
        <taxon>Rhabditoidea</taxon>
        <taxon>Rhabditidae</taxon>
        <taxon>Diploscapter</taxon>
    </lineage>
</organism>
<evidence type="ECO:0000259" key="2">
    <source>
        <dbReference type="PROSITE" id="PS50106"/>
    </source>
</evidence>
<dbReference type="PANTHER" id="PTHR14102:SF14">
    <property type="entry name" value="PROTEIN CBG16414"/>
    <property type="match status" value="1"/>
</dbReference>
<evidence type="ECO:0000313" key="4">
    <source>
        <dbReference type="Proteomes" id="UP000218231"/>
    </source>
</evidence>